<keyword evidence="5 7" id="KW-0408">Iron</keyword>
<keyword evidence="2 7" id="KW-0349">Heme</keyword>
<dbReference type="AlphaFoldDB" id="A0AAV6LM41"/>
<keyword evidence="4 8" id="KW-0560">Oxidoreductase</keyword>
<dbReference type="PRINTS" id="PR00463">
    <property type="entry name" value="EP450I"/>
</dbReference>
<keyword evidence="11" id="KW-1185">Reference proteome</keyword>
<dbReference type="PANTHER" id="PTHR47953">
    <property type="entry name" value="OS08G0105600 PROTEIN"/>
    <property type="match status" value="1"/>
</dbReference>
<dbReference type="Proteomes" id="UP000823749">
    <property type="component" value="Chromosome 1"/>
</dbReference>
<evidence type="ECO:0000313" key="11">
    <source>
        <dbReference type="Proteomes" id="UP000823749"/>
    </source>
</evidence>
<dbReference type="InterPro" id="IPR036396">
    <property type="entry name" value="Cyt_P450_sf"/>
</dbReference>
<evidence type="ECO:0000256" key="9">
    <source>
        <dbReference type="SAM" id="Phobius"/>
    </source>
</evidence>
<comment type="cofactor">
    <cofactor evidence="7">
        <name>heme</name>
        <dbReference type="ChEBI" id="CHEBI:30413"/>
    </cofactor>
</comment>
<comment type="similarity">
    <text evidence="1 8">Belongs to the cytochrome P450 family.</text>
</comment>
<dbReference type="EMBL" id="JACTNZ010000001">
    <property type="protein sequence ID" value="KAG5564957.1"/>
    <property type="molecule type" value="Genomic_DNA"/>
</dbReference>
<evidence type="ECO:0000256" key="8">
    <source>
        <dbReference type="RuleBase" id="RU000461"/>
    </source>
</evidence>
<dbReference type="GO" id="GO:0020037">
    <property type="term" value="F:heme binding"/>
    <property type="evidence" value="ECO:0007669"/>
    <property type="project" value="InterPro"/>
</dbReference>
<keyword evidence="9" id="KW-0472">Membrane</keyword>
<keyword evidence="6 8" id="KW-0503">Monooxygenase</keyword>
<evidence type="ECO:0000256" key="6">
    <source>
        <dbReference type="ARBA" id="ARBA00023033"/>
    </source>
</evidence>
<dbReference type="GO" id="GO:0004497">
    <property type="term" value="F:monooxygenase activity"/>
    <property type="evidence" value="ECO:0007669"/>
    <property type="project" value="UniProtKB-KW"/>
</dbReference>
<accession>A0AAV6LM41</accession>
<dbReference type="InterPro" id="IPR001128">
    <property type="entry name" value="Cyt_P450"/>
</dbReference>
<dbReference type="InterPro" id="IPR002401">
    <property type="entry name" value="Cyt_P450_E_grp-I"/>
</dbReference>
<sequence>MSAMDQLQFSFSLIVFVLLLVFFLFYSVKLLKRSKRLPGPWKLPLIGSVHHLAIPHLASTLPHHSLRNLARKYGPLMHLQLGENSTIVVSSHQLAEEVLRTRDPAFADRQEVLAAKIMTYYYVEIVFSPYEEYWTQMRKSSTLGLLSPKKVRYFRSIRQDEVFHVIEKRSKLERLHLKMNEILENIINEHQEYLESSKGRDGEAREEDLVDVLLRLKQRGDLQFPITNNNIKAVILDIFFCWNRNIFSYSRMGNVRNGEESKSDGKTQAELRKALKGKKSIDESHIQGLEYLRLVIKETLRLHPPVPLLLRECREQTEIDGYLIPVKTKAILNAWAIGRDPRNWKDAESFSPERFDNSSFDFTINRHQYVPFGAGKRMCPGISFGLANIELPLAQLLYHFDWKLPAWTKPEDLDMIETFGAATRRSSNLRLIPTPYFSYHE</sequence>
<evidence type="ECO:0000256" key="3">
    <source>
        <dbReference type="ARBA" id="ARBA00022723"/>
    </source>
</evidence>
<evidence type="ECO:0000313" key="10">
    <source>
        <dbReference type="EMBL" id="KAG5564957.1"/>
    </source>
</evidence>
<reference evidence="10" key="1">
    <citation type="submission" date="2020-08" db="EMBL/GenBank/DDBJ databases">
        <title>Plant Genome Project.</title>
        <authorList>
            <person name="Zhang R.-G."/>
        </authorList>
    </citation>
    <scope>NUCLEOTIDE SEQUENCE</scope>
    <source>
        <strain evidence="10">WSP0</strain>
        <tissue evidence="10">Leaf</tissue>
    </source>
</reference>
<gene>
    <name evidence="10" type="ORF">RHGRI_000983</name>
</gene>
<keyword evidence="9" id="KW-0812">Transmembrane</keyword>
<feature type="transmembrane region" description="Helical" evidence="9">
    <location>
        <begin position="6"/>
        <end position="26"/>
    </location>
</feature>
<feature type="binding site" description="axial binding residue" evidence="7">
    <location>
        <position position="379"/>
    </location>
    <ligand>
        <name>heme</name>
        <dbReference type="ChEBI" id="CHEBI:30413"/>
    </ligand>
    <ligandPart>
        <name>Fe</name>
        <dbReference type="ChEBI" id="CHEBI:18248"/>
    </ligandPart>
</feature>
<name>A0AAV6LM41_9ERIC</name>
<evidence type="ECO:0000256" key="4">
    <source>
        <dbReference type="ARBA" id="ARBA00023002"/>
    </source>
</evidence>
<organism evidence="10 11">
    <name type="scientific">Rhododendron griersonianum</name>
    <dbReference type="NCBI Taxonomy" id="479676"/>
    <lineage>
        <taxon>Eukaryota</taxon>
        <taxon>Viridiplantae</taxon>
        <taxon>Streptophyta</taxon>
        <taxon>Embryophyta</taxon>
        <taxon>Tracheophyta</taxon>
        <taxon>Spermatophyta</taxon>
        <taxon>Magnoliopsida</taxon>
        <taxon>eudicotyledons</taxon>
        <taxon>Gunneridae</taxon>
        <taxon>Pentapetalae</taxon>
        <taxon>asterids</taxon>
        <taxon>Ericales</taxon>
        <taxon>Ericaceae</taxon>
        <taxon>Ericoideae</taxon>
        <taxon>Rhodoreae</taxon>
        <taxon>Rhododendron</taxon>
    </lineage>
</organism>
<evidence type="ECO:0008006" key="12">
    <source>
        <dbReference type="Google" id="ProtNLM"/>
    </source>
</evidence>
<dbReference type="SUPFAM" id="SSF48264">
    <property type="entry name" value="Cytochrome P450"/>
    <property type="match status" value="1"/>
</dbReference>
<protein>
    <recommendedName>
        <fullName evidence="12">Cytochrome P450</fullName>
    </recommendedName>
</protein>
<proteinExistence type="inferred from homology"/>
<evidence type="ECO:0000256" key="5">
    <source>
        <dbReference type="ARBA" id="ARBA00023004"/>
    </source>
</evidence>
<dbReference type="GO" id="GO:0005506">
    <property type="term" value="F:iron ion binding"/>
    <property type="evidence" value="ECO:0007669"/>
    <property type="project" value="InterPro"/>
</dbReference>
<evidence type="ECO:0000256" key="2">
    <source>
        <dbReference type="ARBA" id="ARBA00022617"/>
    </source>
</evidence>
<dbReference type="InterPro" id="IPR052306">
    <property type="entry name" value="CYP450_71D"/>
</dbReference>
<dbReference type="PANTHER" id="PTHR47953:SF16">
    <property type="entry name" value="CYTOCHROME P450 71D8"/>
    <property type="match status" value="1"/>
</dbReference>
<evidence type="ECO:0000256" key="1">
    <source>
        <dbReference type="ARBA" id="ARBA00010617"/>
    </source>
</evidence>
<dbReference type="Pfam" id="PF00067">
    <property type="entry name" value="p450"/>
    <property type="match status" value="2"/>
</dbReference>
<dbReference type="PROSITE" id="PS00086">
    <property type="entry name" value="CYTOCHROME_P450"/>
    <property type="match status" value="1"/>
</dbReference>
<keyword evidence="9" id="KW-1133">Transmembrane helix</keyword>
<dbReference type="GO" id="GO:0016705">
    <property type="term" value="F:oxidoreductase activity, acting on paired donors, with incorporation or reduction of molecular oxygen"/>
    <property type="evidence" value="ECO:0007669"/>
    <property type="project" value="InterPro"/>
</dbReference>
<dbReference type="Gene3D" id="1.10.630.10">
    <property type="entry name" value="Cytochrome P450"/>
    <property type="match status" value="2"/>
</dbReference>
<evidence type="ECO:0000256" key="7">
    <source>
        <dbReference type="PIRSR" id="PIRSR602401-1"/>
    </source>
</evidence>
<comment type="caution">
    <text evidence="10">The sequence shown here is derived from an EMBL/GenBank/DDBJ whole genome shotgun (WGS) entry which is preliminary data.</text>
</comment>
<keyword evidence="3 7" id="KW-0479">Metal-binding</keyword>
<dbReference type="InterPro" id="IPR017972">
    <property type="entry name" value="Cyt_P450_CS"/>
</dbReference>